<dbReference type="KEGG" id="nta:107816742"/>
<dbReference type="OrthoDB" id="1845088at2759"/>
<keyword evidence="1" id="KW-0175">Coiled coil</keyword>
<dbReference type="PANTHER" id="PTHR34676:SF8">
    <property type="entry name" value="TRANSMEMBRANE PROTEIN"/>
    <property type="match status" value="1"/>
</dbReference>
<dbReference type="RefSeq" id="XP_016497964.1">
    <property type="nucleotide sequence ID" value="XM_016642478.1"/>
</dbReference>
<reference evidence="3" key="1">
    <citation type="submission" date="2025-08" db="UniProtKB">
        <authorList>
            <consortium name="RefSeq"/>
        </authorList>
    </citation>
    <scope>IDENTIFICATION</scope>
</reference>
<feature type="coiled-coil region" evidence="1">
    <location>
        <begin position="194"/>
        <end position="235"/>
    </location>
</feature>
<protein>
    <recommendedName>
        <fullName evidence="4">CCHC-type domain-containing protein</fullName>
    </recommendedName>
</protein>
<evidence type="ECO:0000256" key="1">
    <source>
        <dbReference type="SAM" id="Coils"/>
    </source>
</evidence>
<sequence length="476" mass="53234">MAEDSELWDIICDGPYFPTKAVGDLSLTMPKTRKEYTDADKKAVETHFRAKKILVCGMGPDEYNRISACEITKEIWKALQIAHEGTTQGDSSSEFEDETDAGDNSMMEVENEENEYDLIFSLMDQSDDEDEDNSEVNLKDVQRNLKSYSPKKLISLASVLIDAYHSLVEDKDALTLELGEAEQTRDDLLLTKTIKNFSKENEALVKRVTEIEEERDDLLIVIADLRETIEGLRTESKHGNIRKGKEVASEAYIRLENELEAAGTSLQGIGFQREKTPYNPNIKYVIISDNWLCTHCGNNGYFKENCQAMVQSIQKNKVFAENGTVKGSSQQWFMDSGCSKHMTENTILLSVSQICDKGNKVEFLSKICTVTNLVTGEVICGGNNHIAIKCFYIWDFFYQEPEDLPQTLATLNVNSQSGGNNAHYMDSGVSTHMTNNSGNLSNLKPYNGNDKIIVGNGQELDITHVGKGIISGLRMS</sequence>
<evidence type="ECO:0008006" key="4">
    <source>
        <dbReference type="Google" id="ProtNLM"/>
    </source>
</evidence>
<dbReference type="AlphaFoldDB" id="A0A1S4CAI4"/>
<accession>A0A1S4CAI4</accession>
<proteinExistence type="predicted"/>
<feature type="region of interest" description="Disordered" evidence="2">
    <location>
        <begin position="84"/>
        <end position="103"/>
    </location>
</feature>
<evidence type="ECO:0000256" key="2">
    <source>
        <dbReference type="SAM" id="MobiDB-lite"/>
    </source>
</evidence>
<name>A0A1S4CAI4_TOBAC</name>
<dbReference type="PaxDb" id="4097-A0A1S4CAI4"/>
<dbReference type="PANTHER" id="PTHR34676">
    <property type="entry name" value="DUF4219 DOMAIN-CONTAINING PROTEIN-RELATED"/>
    <property type="match status" value="1"/>
</dbReference>
<gene>
    <name evidence="3" type="primary">LOC107816742</name>
</gene>
<organism evidence="3">
    <name type="scientific">Nicotiana tabacum</name>
    <name type="common">Common tobacco</name>
    <dbReference type="NCBI Taxonomy" id="4097"/>
    <lineage>
        <taxon>Eukaryota</taxon>
        <taxon>Viridiplantae</taxon>
        <taxon>Streptophyta</taxon>
        <taxon>Embryophyta</taxon>
        <taxon>Tracheophyta</taxon>
        <taxon>Spermatophyta</taxon>
        <taxon>Magnoliopsida</taxon>
        <taxon>eudicotyledons</taxon>
        <taxon>Gunneridae</taxon>
        <taxon>Pentapetalae</taxon>
        <taxon>asterids</taxon>
        <taxon>lamiids</taxon>
        <taxon>Solanales</taxon>
        <taxon>Solanaceae</taxon>
        <taxon>Nicotianoideae</taxon>
        <taxon>Nicotianeae</taxon>
        <taxon>Nicotiana</taxon>
    </lineage>
</organism>
<evidence type="ECO:0000313" key="3">
    <source>
        <dbReference type="RefSeq" id="XP_016497964.1"/>
    </source>
</evidence>